<dbReference type="OrthoDB" id="191465at2"/>
<comment type="caution">
    <text evidence="15">The sequence shown here is derived from an EMBL/GenBank/DDBJ whole genome shotgun (WGS) entry which is preliminary data.</text>
</comment>
<dbReference type="Pfam" id="PF07005">
    <property type="entry name" value="SBD_N"/>
    <property type="match status" value="1"/>
</dbReference>
<evidence type="ECO:0000256" key="10">
    <source>
        <dbReference type="ARBA" id="ARBA00039095"/>
    </source>
</evidence>
<name>A0A316JCD2_9HYPH</name>
<dbReference type="RefSeq" id="WP_109705300.1">
    <property type="nucleotide sequence ID" value="NZ_QGDB01000002.1"/>
</dbReference>
<evidence type="ECO:0000256" key="4">
    <source>
        <dbReference type="ARBA" id="ARBA00022777"/>
    </source>
</evidence>
<dbReference type="NCBIfam" id="NF043035">
    <property type="entry name" value="OxoTetrKin"/>
    <property type="match status" value="1"/>
</dbReference>
<dbReference type="Gene3D" id="3.40.980.20">
    <property type="entry name" value="Four-carbon acid sugar kinase, nucleotide binding domain"/>
    <property type="match status" value="1"/>
</dbReference>
<dbReference type="GO" id="GO:0005524">
    <property type="term" value="F:ATP binding"/>
    <property type="evidence" value="ECO:0007669"/>
    <property type="project" value="UniProtKB-KW"/>
</dbReference>
<dbReference type="InterPro" id="IPR042213">
    <property type="entry name" value="NBD_C_sf"/>
</dbReference>
<reference evidence="15 16" key="1">
    <citation type="submission" date="2018-05" db="EMBL/GenBank/DDBJ databases">
        <title>Comparative genomic sequence analysis between strain HN4 and CCM 8460T (Falsochrobactrum ovis) will provide more evidence to prove that HN4 is a new species of Falsochrobactrum.</title>
        <authorList>
            <person name="Lyu W."/>
            <person name="Sun L."/>
            <person name="Yao L."/>
        </authorList>
    </citation>
    <scope>NUCLEOTIDE SEQUENCE [LARGE SCALE GENOMIC DNA]</scope>
    <source>
        <strain evidence="15 16">HN4</strain>
    </source>
</reference>
<evidence type="ECO:0000313" key="16">
    <source>
        <dbReference type="Proteomes" id="UP000245865"/>
    </source>
</evidence>
<dbReference type="InterPro" id="IPR010737">
    <property type="entry name" value="4-carb_acid_sugar_kinase_N"/>
</dbReference>
<evidence type="ECO:0000259" key="14">
    <source>
        <dbReference type="Pfam" id="PF17042"/>
    </source>
</evidence>
<evidence type="ECO:0000256" key="3">
    <source>
        <dbReference type="ARBA" id="ARBA00022741"/>
    </source>
</evidence>
<dbReference type="Gene3D" id="3.40.50.10840">
    <property type="entry name" value="Putative sugar-binding, N-terminal domain"/>
    <property type="match status" value="1"/>
</dbReference>
<comment type="catalytic activity">
    <reaction evidence="7">
        <text>3-dehydro-L-erythronate + ATP = 3-dehydro-4-O-phospho-L-erythronate + ADP + H(+)</text>
        <dbReference type="Rhea" id="RHEA:52552"/>
        <dbReference type="ChEBI" id="CHEBI:15378"/>
        <dbReference type="ChEBI" id="CHEBI:30616"/>
        <dbReference type="ChEBI" id="CHEBI:136592"/>
        <dbReference type="ChEBI" id="CHEBI:136670"/>
        <dbReference type="ChEBI" id="CHEBI:456216"/>
        <dbReference type="EC" id="2.7.1.217"/>
    </reaction>
</comment>
<organism evidence="15 16">
    <name type="scientific">Falsochrobactrum shanghaiense</name>
    <dbReference type="NCBI Taxonomy" id="2201899"/>
    <lineage>
        <taxon>Bacteria</taxon>
        <taxon>Pseudomonadati</taxon>
        <taxon>Pseudomonadota</taxon>
        <taxon>Alphaproteobacteria</taxon>
        <taxon>Hyphomicrobiales</taxon>
        <taxon>Brucellaceae</taxon>
        <taxon>Falsochrobactrum</taxon>
    </lineage>
</organism>
<comment type="similarity">
    <text evidence="1">Belongs to the four-carbon acid sugar kinase family.</text>
</comment>
<evidence type="ECO:0000259" key="13">
    <source>
        <dbReference type="Pfam" id="PF07005"/>
    </source>
</evidence>
<feature type="domain" description="Four-carbon acid sugar kinase nucleotide binding" evidence="14">
    <location>
        <begin position="258"/>
        <end position="412"/>
    </location>
</feature>
<evidence type="ECO:0000256" key="5">
    <source>
        <dbReference type="ARBA" id="ARBA00022840"/>
    </source>
</evidence>
<evidence type="ECO:0000313" key="15">
    <source>
        <dbReference type="EMBL" id="PWL18399.1"/>
    </source>
</evidence>
<keyword evidence="6" id="KW-0119">Carbohydrate metabolism</keyword>
<dbReference type="InterPro" id="IPR037051">
    <property type="entry name" value="4-carb_acid_sugar_kinase_N_sf"/>
</dbReference>
<evidence type="ECO:0000256" key="9">
    <source>
        <dbReference type="ARBA" id="ARBA00037335"/>
    </source>
</evidence>
<evidence type="ECO:0000256" key="12">
    <source>
        <dbReference type="ARBA" id="ARBA00041377"/>
    </source>
</evidence>
<dbReference type="Pfam" id="PF17042">
    <property type="entry name" value="NBD_C"/>
    <property type="match status" value="1"/>
</dbReference>
<evidence type="ECO:0000256" key="2">
    <source>
        <dbReference type="ARBA" id="ARBA00022679"/>
    </source>
</evidence>
<keyword evidence="4" id="KW-0418">Kinase</keyword>
<evidence type="ECO:0000256" key="8">
    <source>
        <dbReference type="ARBA" id="ARBA00036346"/>
    </source>
</evidence>
<evidence type="ECO:0000256" key="11">
    <source>
        <dbReference type="ARBA" id="ARBA00039461"/>
    </source>
</evidence>
<accession>A0A316JCD2</accession>
<dbReference type="Proteomes" id="UP000245865">
    <property type="component" value="Unassembled WGS sequence"/>
</dbReference>
<dbReference type="EMBL" id="QGDB01000002">
    <property type="protein sequence ID" value="PWL18399.1"/>
    <property type="molecule type" value="Genomic_DNA"/>
</dbReference>
<keyword evidence="16" id="KW-1185">Reference proteome</keyword>
<dbReference type="GO" id="GO:0016301">
    <property type="term" value="F:kinase activity"/>
    <property type="evidence" value="ECO:0007669"/>
    <property type="project" value="UniProtKB-KW"/>
</dbReference>
<dbReference type="InterPro" id="IPR031475">
    <property type="entry name" value="NBD_C"/>
</dbReference>
<comment type="function">
    <text evidence="9">Catalyzes the ATP-dependent phosphorylation of 3-oxo-tetronate to 3-oxo-tetronate 4-phosphate.</text>
</comment>
<keyword evidence="3" id="KW-0547">Nucleotide-binding</keyword>
<protein>
    <recommendedName>
        <fullName evidence="11">3-oxo-tetronate kinase</fullName>
        <ecNumber evidence="10">2.7.1.217</ecNumber>
    </recommendedName>
    <alternativeName>
        <fullName evidence="12">3-dehydrotetronate 4-kinase</fullName>
    </alternativeName>
</protein>
<comment type="catalytic activity">
    <reaction evidence="8">
        <text>3-dehydro-D-erythronate + ATP = 3-dehydro-4-O-phospho-D-erythronate + ADP + H(+)</text>
        <dbReference type="Rhea" id="RHEA:52556"/>
        <dbReference type="ChEBI" id="CHEBI:15378"/>
        <dbReference type="ChEBI" id="CHEBI:30616"/>
        <dbReference type="ChEBI" id="CHEBI:57958"/>
        <dbReference type="ChEBI" id="CHEBI:136593"/>
        <dbReference type="ChEBI" id="CHEBI:456216"/>
        <dbReference type="EC" id="2.7.1.217"/>
    </reaction>
</comment>
<proteinExistence type="inferred from homology"/>
<dbReference type="SUPFAM" id="SSF142764">
    <property type="entry name" value="YgbK-like"/>
    <property type="match status" value="1"/>
</dbReference>
<dbReference type="InterPro" id="IPR050007">
    <property type="entry name" value="OtnK"/>
</dbReference>
<dbReference type="AlphaFoldDB" id="A0A316JCD2"/>
<evidence type="ECO:0000256" key="6">
    <source>
        <dbReference type="ARBA" id="ARBA00023277"/>
    </source>
</evidence>
<feature type="domain" description="Four-carbon acid sugar kinase N-terminal" evidence="13">
    <location>
        <begin position="3"/>
        <end position="232"/>
    </location>
</feature>
<keyword evidence="2" id="KW-0808">Transferase</keyword>
<sequence length="425" mass="43619">MLLGVIADDFTGASDIANTLARGQNGEGGLLTSQYIGVPKQDAAPEVEAGVISLKSRSVAPEIAIRDSLAALAWLQAQGCRQFVFKYCSTFDSTPKGNIGPVGEALAAALGVRGVVVCPAFPAMGRTLYQGHLFVNDRLLNQSGMENHPQTPMTDSDIRRWLRLQTQTNVGLVASPTVRMGPEAIRCALKASADDGDTLVVVDAISNSDLVMIGRACADAPLLTGGSGIALGLAGNFIARGLASGRLGSFKGQRGPEAILAGSCSGATRGQIDNHARNHPTLAISVDAVMSGQTTSSDLIDFISANHGNAPLAYSSGTPEEVGHAQRRYGRDAVAEKLDALFAQTARGLVDGGVQRLVVAGGETSGAVALALGLDELSIGPEVSPGVPVLFSRDKEIALALKSGNFGGPAFFTDALCALAGGNGA</sequence>
<evidence type="ECO:0000256" key="1">
    <source>
        <dbReference type="ARBA" id="ARBA00005715"/>
    </source>
</evidence>
<evidence type="ECO:0000256" key="7">
    <source>
        <dbReference type="ARBA" id="ARBA00035898"/>
    </source>
</evidence>
<keyword evidence="5" id="KW-0067">ATP-binding</keyword>
<dbReference type="EC" id="2.7.1.217" evidence="10"/>
<gene>
    <name evidence="15" type="ORF">DKP76_04680</name>
</gene>